<comment type="caution">
    <text evidence="3">The sequence shown here is derived from an EMBL/GenBank/DDBJ whole genome shotgun (WGS) entry which is preliminary data.</text>
</comment>
<dbReference type="OrthoDB" id="1193027at2759"/>
<dbReference type="InterPro" id="IPR023346">
    <property type="entry name" value="Lysozyme-like_dom_sf"/>
</dbReference>
<dbReference type="AlphaFoldDB" id="A0A7D8YPD3"/>
<organism evidence="3 4">
    <name type="scientific">Lachnellula cervina</name>
    <dbReference type="NCBI Taxonomy" id="1316786"/>
    <lineage>
        <taxon>Eukaryota</taxon>
        <taxon>Fungi</taxon>
        <taxon>Dikarya</taxon>
        <taxon>Ascomycota</taxon>
        <taxon>Pezizomycotina</taxon>
        <taxon>Leotiomycetes</taxon>
        <taxon>Helotiales</taxon>
        <taxon>Lachnaceae</taxon>
        <taxon>Lachnellula</taxon>
    </lineage>
</organism>
<protein>
    <recommendedName>
        <fullName evidence="5">Transglycosylase SLT domain-containing protein</fullName>
    </recommendedName>
</protein>
<reference evidence="3 4" key="1">
    <citation type="submission" date="2018-05" db="EMBL/GenBank/DDBJ databases">
        <title>Whole genome sequencing for identification of molecular markers to develop diagnostic detection tools for the regulated plant pathogen Lachnellula willkommii.</title>
        <authorList>
            <person name="Giroux E."/>
            <person name="Bilodeau G."/>
        </authorList>
    </citation>
    <scope>NUCLEOTIDE SEQUENCE [LARGE SCALE GENOMIC DNA]</scope>
    <source>
        <strain evidence="3 4">CBS 625.97</strain>
    </source>
</reference>
<proteinExistence type="predicted"/>
<evidence type="ECO:0000256" key="2">
    <source>
        <dbReference type="SAM" id="SignalP"/>
    </source>
</evidence>
<feature type="chain" id="PRO_5028963689" description="Transglycosylase SLT domain-containing protein" evidence="2">
    <location>
        <begin position="20"/>
        <end position="238"/>
    </location>
</feature>
<dbReference type="Proteomes" id="UP000481288">
    <property type="component" value="Unassembled WGS sequence"/>
</dbReference>
<dbReference type="SUPFAM" id="SSF53955">
    <property type="entry name" value="Lysozyme-like"/>
    <property type="match status" value="1"/>
</dbReference>
<evidence type="ECO:0000313" key="4">
    <source>
        <dbReference type="Proteomes" id="UP000481288"/>
    </source>
</evidence>
<evidence type="ECO:0000256" key="1">
    <source>
        <dbReference type="SAM" id="MobiDB-lite"/>
    </source>
</evidence>
<evidence type="ECO:0008006" key="5">
    <source>
        <dbReference type="Google" id="ProtNLM"/>
    </source>
</evidence>
<sequence>MYSLSAITVLLSLASQSLGAPTPSGISARKPALSGTGPTRSGDGSVAAGWPATSDWLAFNDLWTANVATINAACTGGVQNSAAETADIKTGILSAASAYGVDSRYILATIMQESHGCVRVGTTAGGNANPGLMQDHAGDYNCVGVAAGACSATQISGMINDGTGGTLYKSAGGNGLEQEIARAATLGGASAAQDVYIAARLYNSGDYSYSAGDDLSNPPDATPTYCQDIANRLIGYVF</sequence>
<accession>A0A7D8YPD3</accession>
<dbReference type="Gene3D" id="1.10.530.10">
    <property type="match status" value="1"/>
</dbReference>
<evidence type="ECO:0000313" key="3">
    <source>
        <dbReference type="EMBL" id="TVY55702.1"/>
    </source>
</evidence>
<gene>
    <name evidence="3" type="ORF">LCER1_G005064</name>
</gene>
<name>A0A7D8YPD3_9HELO</name>
<keyword evidence="2" id="KW-0732">Signal</keyword>
<keyword evidence="4" id="KW-1185">Reference proteome</keyword>
<dbReference type="EMBL" id="QGMG01000216">
    <property type="protein sequence ID" value="TVY55702.1"/>
    <property type="molecule type" value="Genomic_DNA"/>
</dbReference>
<feature type="region of interest" description="Disordered" evidence="1">
    <location>
        <begin position="18"/>
        <end position="46"/>
    </location>
</feature>
<feature type="signal peptide" evidence="2">
    <location>
        <begin position="1"/>
        <end position="19"/>
    </location>
</feature>